<reference evidence="1 2" key="2">
    <citation type="submission" date="2018-10" db="EMBL/GenBank/DDBJ databases">
        <authorList>
            <consortium name="Pathogen Informatics"/>
        </authorList>
    </citation>
    <scope>NUCLEOTIDE SEQUENCE [LARGE SCALE GENOMIC DNA]</scope>
</reference>
<dbReference type="AlphaFoldDB" id="A0A0N4VD29"/>
<gene>
    <name evidence="1" type="ORF">EVEC_LOCUS7981</name>
</gene>
<dbReference type="Proteomes" id="UP000274131">
    <property type="component" value="Unassembled WGS sequence"/>
</dbReference>
<organism evidence="3">
    <name type="scientific">Enterobius vermicularis</name>
    <name type="common">Human pinworm</name>
    <dbReference type="NCBI Taxonomy" id="51028"/>
    <lineage>
        <taxon>Eukaryota</taxon>
        <taxon>Metazoa</taxon>
        <taxon>Ecdysozoa</taxon>
        <taxon>Nematoda</taxon>
        <taxon>Chromadorea</taxon>
        <taxon>Rhabditida</taxon>
        <taxon>Spirurina</taxon>
        <taxon>Oxyuridomorpha</taxon>
        <taxon>Oxyuroidea</taxon>
        <taxon>Oxyuridae</taxon>
        <taxon>Enterobius</taxon>
    </lineage>
</organism>
<proteinExistence type="predicted"/>
<name>A0A0N4VD29_ENTVE</name>
<keyword evidence="2" id="KW-1185">Reference proteome</keyword>
<reference evidence="3" key="1">
    <citation type="submission" date="2017-02" db="UniProtKB">
        <authorList>
            <consortium name="WormBaseParasite"/>
        </authorList>
    </citation>
    <scope>IDENTIFICATION</scope>
</reference>
<evidence type="ECO:0000313" key="2">
    <source>
        <dbReference type="Proteomes" id="UP000274131"/>
    </source>
</evidence>
<evidence type="ECO:0000313" key="1">
    <source>
        <dbReference type="EMBL" id="VDD93230.1"/>
    </source>
</evidence>
<protein>
    <submittedName>
        <fullName evidence="3">Pyr_redox_dim domain-containing protein</fullName>
    </submittedName>
</protein>
<evidence type="ECO:0000313" key="3">
    <source>
        <dbReference type="WBParaSite" id="EVEC_0000849701-mRNA-1"/>
    </source>
</evidence>
<accession>A0A0N4VD29</accession>
<dbReference type="WBParaSite" id="EVEC_0000849701-mRNA-1">
    <property type="protein sequence ID" value="EVEC_0000849701-mRNA-1"/>
    <property type="gene ID" value="EVEC_0000849701"/>
</dbReference>
<dbReference type="EMBL" id="UXUI01009196">
    <property type="protein sequence ID" value="VDD93230.1"/>
    <property type="molecule type" value="Genomic_DNA"/>
</dbReference>
<sequence>MGPIVDVKKIALLAEKLDYDAELQNILFTYYLPLPFKGLEEGDHVPGTDRVSVIHIPEFNQTNSPGNIIQRVQMIEQQYQYLEQVSSAILLRY</sequence>